<evidence type="ECO:0000259" key="4">
    <source>
        <dbReference type="Pfam" id="PF01266"/>
    </source>
</evidence>
<dbReference type="InterPro" id="IPR036188">
    <property type="entry name" value="FAD/NAD-bd_sf"/>
</dbReference>
<sequence>MAALVLTPPSTHLLEKKCQVFPSDRAALSSAFVNGGAWLRHPPLRLAGAPKVSSVEAQRPQPLHPVAAKGSEYDVVVVGGGIIGLTVARQLLLGSDLSVAVVDARVPCSGATGAGQGYIWMVYRTPGSGLWELALRSKQLWEDFARSVECQGMDPVQVLGWKKTGSLLIGRTLGELAVLQEKVKMLNKAGLGAVYLSASSLALEEPALDVGPDWGAVFYPDDCQLDAQRAVSFIQQGNRKFTREGRYAEFFNDPAICLLRSTRNGEVEAVQTSKNILYGRRAVIVAAGAWSGSLTQSLVGPEIALGVPVKPRK</sequence>
<dbReference type="PANTHER" id="PTHR13847">
    <property type="entry name" value="SARCOSINE DEHYDROGENASE-RELATED"/>
    <property type="match status" value="1"/>
</dbReference>
<reference evidence="5" key="1">
    <citation type="submission" date="2017-07" db="EMBL/GenBank/DDBJ databases">
        <title>Taro Niue Genome Assembly and Annotation.</title>
        <authorList>
            <person name="Atibalentja N."/>
            <person name="Keating K."/>
            <person name="Fields C.J."/>
        </authorList>
    </citation>
    <scope>NUCLEOTIDE SEQUENCE</scope>
    <source>
        <strain evidence="5">Niue_2</strain>
        <tissue evidence="5">Leaf</tissue>
    </source>
</reference>
<organism evidence="5 6">
    <name type="scientific">Colocasia esculenta</name>
    <name type="common">Wild taro</name>
    <name type="synonym">Arum esculentum</name>
    <dbReference type="NCBI Taxonomy" id="4460"/>
    <lineage>
        <taxon>Eukaryota</taxon>
        <taxon>Viridiplantae</taxon>
        <taxon>Streptophyta</taxon>
        <taxon>Embryophyta</taxon>
        <taxon>Tracheophyta</taxon>
        <taxon>Spermatophyta</taxon>
        <taxon>Magnoliopsida</taxon>
        <taxon>Liliopsida</taxon>
        <taxon>Araceae</taxon>
        <taxon>Aroideae</taxon>
        <taxon>Colocasieae</taxon>
        <taxon>Colocasia</taxon>
    </lineage>
</organism>
<dbReference type="SUPFAM" id="SSF51905">
    <property type="entry name" value="FAD/NAD(P)-binding domain"/>
    <property type="match status" value="1"/>
</dbReference>
<evidence type="ECO:0000256" key="1">
    <source>
        <dbReference type="ARBA" id="ARBA00023002"/>
    </source>
</evidence>
<gene>
    <name evidence="5" type="ORF">Taro_017936</name>
</gene>
<keyword evidence="1" id="KW-0560">Oxidoreductase</keyword>
<evidence type="ECO:0000256" key="3">
    <source>
        <dbReference type="ARBA" id="ARBA00046185"/>
    </source>
</evidence>
<evidence type="ECO:0000313" key="5">
    <source>
        <dbReference type="EMBL" id="MQL85417.1"/>
    </source>
</evidence>
<comment type="function">
    <text evidence="3">Required for the assembly of the mitochondrial membrane respiratory chain NADH dehydrogenase (Complex I). Involved in mid-late stages of complex I assembly.</text>
</comment>
<dbReference type="Proteomes" id="UP000652761">
    <property type="component" value="Unassembled WGS sequence"/>
</dbReference>
<dbReference type="EMBL" id="NMUH01000827">
    <property type="protein sequence ID" value="MQL85417.1"/>
    <property type="molecule type" value="Genomic_DNA"/>
</dbReference>
<name>A0A843USF6_COLES</name>
<feature type="non-terminal residue" evidence="5">
    <location>
        <position position="1"/>
    </location>
</feature>
<dbReference type="GO" id="GO:0016491">
    <property type="term" value="F:oxidoreductase activity"/>
    <property type="evidence" value="ECO:0007669"/>
    <property type="project" value="UniProtKB-KW"/>
</dbReference>
<keyword evidence="6" id="KW-1185">Reference proteome</keyword>
<dbReference type="PANTHER" id="PTHR13847:SF287">
    <property type="entry name" value="FAD-DEPENDENT OXIDOREDUCTASE DOMAIN-CONTAINING PROTEIN 1"/>
    <property type="match status" value="1"/>
</dbReference>
<dbReference type="Gene3D" id="3.30.9.10">
    <property type="entry name" value="D-Amino Acid Oxidase, subunit A, domain 2"/>
    <property type="match status" value="1"/>
</dbReference>
<protein>
    <recommendedName>
        <fullName evidence="2">FAD-dependent oxidoreductase domain-containing protein 1</fullName>
    </recommendedName>
</protein>
<dbReference type="AlphaFoldDB" id="A0A843USF6"/>
<dbReference type="Pfam" id="PF01266">
    <property type="entry name" value="DAO"/>
    <property type="match status" value="1"/>
</dbReference>
<dbReference type="GO" id="GO:0005737">
    <property type="term" value="C:cytoplasm"/>
    <property type="evidence" value="ECO:0007669"/>
    <property type="project" value="TreeGrafter"/>
</dbReference>
<proteinExistence type="predicted"/>
<evidence type="ECO:0000256" key="2">
    <source>
        <dbReference type="ARBA" id="ARBA00039785"/>
    </source>
</evidence>
<comment type="caution">
    <text evidence="5">The sequence shown here is derived from an EMBL/GenBank/DDBJ whole genome shotgun (WGS) entry which is preliminary data.</text>
</comment>
<dbReference type="Gene3D" id="3.50.50.60">
    <property type="entry name" value="FAD/NAD(P)-binding domain"/>
    <property type="match status" value="1"/>
</dbReference>
<evidence type="ECO:0000313" key="6">
    <source>
        <dbReference type="Proteomes" id="UP000652761"/>
    </source>
</evidence>
<feature type="domain" description="FAD dependent oxidoreductase" evidence="4">
    <location>
        <begin position="74"/>
        <end position="312"/>
    </location>
</feature>
<dbReference type="OrthoDB" id="498204at2759"/>
<accession>A0A843USF6</accession>
<dbReference type="InterPro" id="IPR006076">
    <property type="entry name" value="FAD-dep_OxRdtase"/>
</dbReference>